<gene>
    <name evidence="3" type="ORF">TrRE_jg6335</name>
</gene>
<feature type="region of interest" description="Disordered" evidence="1">
    <location>
        <begin position="287"/>
        <end position="313"/>
    </location>
</feature>
<dbReference type="EMBL" id="BRXZ01000397">
    <property type="protein sequence ID" value="GMI10937.1"/>
    <property type="molecule type" value="Genomic_DNA"/>
</dbReference>
<feature type="compositionally biased region" description="Polar residues" evidence="1">
    <location>
        <begin position="304"/>
        <end position="313"/>
    </location>
</feature>
<dbReference type="InterPro" id="IPR037516">
    <property type="entry name" value="Tripartite_DENN"/>
</dbReference>
<evidence type="ECO:0000313" key="4">
    <source>
        <dbReference type="Proteomes" id="UP001165082"/>
    </source>
</evidence>
<feature type="region of interest" description="Disordered" evidence="1">
    <location>
        <begin position="803"/>
        <end position="823"/>
    </location>
</feature>
<dbReference type="PANTHER" id="PTHR12296">
    <property type="entry name" value="DENN DOMAIN-CONTAINING PROTEIN 4"/>
    <property type="match status" value="1"/>
</dbReference>
<dbReference type="Pfam" id="PF03456">
    <property type="entry name" value="uDENN"/>
    <property type="match status" value="1"/>
</dbReference>
<protein>
    <recommendedName>
        <fullName evidence="2">UDENN domain-containing protein</fullName>
    </recommendedName>
</protein>
<reference evidence="3" key="1">
    <citation type="submission" date="2022-07" db="EMBL/GenBank/DDBJ databases">
        <title>Genome analysis of Parmales, a sister group of diatoms, reveals the evolutionary specialization of diatoms from phago-mixotrophs to photoautotrophs.</title>
        <authorList>
            <person name="Ban H."/>
            <person name="Sato S."/>
            <person name="Yoshikawa S."/>
            <person name="Kazumasa Y."/>
            <person name="Nakamura Y."/>
            <person name="Ichinomiya M."/>
            <person name="Saitoh K."/>
            <person name="Sato N."/>
            <person name="Blanc-Mathieu R."/>
            <person name="Endo H."/>
            <person name="Kuwata A."/>
            <person name="Ogata H."/>
        </authorList>
    </citation>
    <scope>NUCLEOTIDE SEQUENCE</scope>
</reference>
<dbReference type="InterPro" id="IPR043153">
    <property type="entry name" value="DENN_C"/>
</dbReference>
<dbReference type="Gene3D" id="3.30.450.200">
    <property type="match status" value="1"/>
</dbReference>
<dbReference type="InterPro" id="IPR001194">
    <property type="entry name" value="cDENN_dom"/>
</dbReference>
<feature type="region of interest" description="Disordered" evidence="1">
    <location>
        <begin position="32"/>
        <end position="117"/>
    </location>
</feature>
<name>A0A9W7KTF6_9STRA</name>
<organism evidence="3 4">
    <name type="scientific">Triparma retinervis</name>
    <dbReference type="NCBI Taxonomy" id="2557542"/>
    <lineage>
        <taxon>Eukaryota</taxon>
        <taxon>Sar</taxon>
        <taxon>Stramenopiles</taxon>
        <taxon>Ochrophyta</taxon>
        <taxon>Bolidophyceae</taxon>
        <taxon>Parmales</taxon>
        <taxon>Triparmaceae</taxon>
        <taxon>Triparma</taxon>
    </lineage>
</organism>
<feature type="compositionally biased region" description="Basic and acidic residues" evidence="1">
    <location>
        <begin position="591"/>
        <end position="605"/>
    </location>
</feature>
<dbReference type="Pfam" id="PF03455">
    <property type="entry name" value="dDENN"/>
    <property type="match status" value="1"/>
</dbReference>
<dbReference type="AlphaFoldDB" id="A0A9W7KTF6"/>
<evidence type="ECO:0000256" key="1">
    <source>
        <dbReference type="SAM" id="MobiDB-lite"/>
    </source>
</evidence>
<comment type="caution">
    <text evidence="3">The sequence shown here is derived from an EMBL/GenBank/DDBJ whole genome shotgun (WGS) entry which is preliminary data.</text>
</comment>
<dbReference type="InterPro" id="IPR005113">
    <property type="entry name" value="uDENN_dom"/>
</dbReference>
<sequence>MDQWSREEVGFIAQWGNHKTNVVFERHIPTAWKGGTGRRLPRNRRDSRNDRRRKNFPNRKNSDHASSDPGSDSDTSLDDHHSPSQHFYDPNEEANDHHQNALSGGSKIPHRNSSPHERETFIRAKYETGAFIFPVGPLSNAVVGSLKKDEKTGWQPSTVAALPTRLVDYFCTISICPKLERDSFNHHQDLSKAKSFNDFKFVPTVVDQFPQQNYPDNPLPEHVAQFVYPDGCCPSARERPPLFYTFVLTSETGSKIYGASMQVWEDVETKEVLRWIAESDYDGKFPSWYPSADTPPPPPESGNRDSNVSSIGSELSEDCPDILFVPKNLVILSHYPFYNAWRVYLQQLYRISLAGAPLPIERYIANFVCEMPLPPQGQVEVKFGFIDKSCSISRPPKNELPLNDFSYRPLFACLSVNNILTIFGYLLTEARIAICSKHYSLLTPVTEALLSLCFPFFWQGAYIPVMPSAMTDILDAPVPFLVGLHSRYLQNNPPDMRPRGVIFVDLDNDIVHLGFDDDTPHKRVTPRLPEREAGKLKAKLEECGGGVYLHSDSATGTITTGYGEVLPNHMRDQYAVAESEDLNQQSHTKSSRRESARSSGEETGNRKRRQGSLGAVRPRVAGSRSESLTRSDLAFPNNEHLLPIDTFATEQGMVLKKGKQKENISSEGIRANAGHNGALFFSILDTANSEMKGSFSTKQVRGAFLRFFVSIFRYYNKHVNGGDPGKPFNVDNFLKESKHLDSECVEWVKGCLYSQMFERFIEERIHNPGQPEILFFDESIIQKLNRGAKVGVISSRKKETPFLSDGSDAVSETFSPPPPSNWGLPDDGRVYSYSSFPRLQEAYFGNVRPPRQLLRGPEQQRTVNGEKREPKKDLNWALHLLVYGENILPGGGNKKQVKTADAKEANVVVMQAREKQERGVGGIVSVQSGWRRRRFWGAYCERREKAVFIQRFWRRLLILRTYRAVYMDVLNVVGIVQKVYRGSRGRREAWIRLCGVLDVQRFCRGWAVRRKFASLHKKATIVQAAERGRRSRLAFALIRDLIVAAQAAIRGWAKRRIAGQQRRERLEEYRDLLFECWRRCYTPLAYRSKFWGMFDGGGFLDIAVHEDELSRVWRDMGVWR</sequence>
<evidence type="ECO:0000313" key="3">
    <source>
        <dbReference type="EMBL" id="GMI10937.1"/>
    </source>
</evidence>
<keyword evidence="4" id="KW-1185">Reference proteome</keyword>
<dbReference type="GO" id="GO:0031410">
    <property type="term" value="C:cytoplasmic vesicle"/>
    <property type="evidence" value="ECO:0007669"/>
    <property type="project" value="TreeGrafter"/>
</dbReference>
<dbReference type="OrthoDB" id="6019893at2759"/>
<dbReference type="GO" id="GO:0032483">
    <property type="term" value="P:regulation of Rab protein signal transduction"/>
    <property type="evidence" value="ECO:0007669"/>
    <property type="project" value="TreeGrafter"/>
</dbReference>
<feature type="domain" description="UDENN" evidence="2">
    <location>
        <begin position="186"/>
        <end position="771"/>
    </location>
</feature>
<dbReference type="PROSITE" id="PS50096">
    <property type="entry name" value="IQ"/>
    <property type="match status" value="2"/>
</dbReference>
<dbReference type="SMART" id="SM00801">
    <property type="entry name" value="dDENN"/>
    <property type="match status" value="1"/>
</dbReference>
<dbReference type="PROSITE" id="PS50211">
    <property type="entry name" value="DENN"/>
    <property type="match status" value="1"/>
</dbReference>
<evidence type="ECO:0000259" key="2">
    <source>
        <dbReference type="PROSITE" id="PS50211"/>
    </source>
</evidence>
<dbReference type="InterPro" id="IPR051696">
    <property type="entry name" value="DENN_Domain_GEFs"/>
</dbReference>
<dbReference type="SMART" id="SM00799">
    <property type="entry name" value="DENN"/>
    <property type="match status" value="1"/>
</dbReference>
<accession>A0A9W7KTF6</accession>
<feature type="region of interest" description="Disordered" evidence="1">
    <location>
        <begin position="578"/>
        <end position="632"/>
    </location>
</feature>
<dbReference type="SMART" id="SM00800">
    <property type="entry name" value="uDENN"/>
    <property type="match status" value="1"/>
</dbReference>
<dbReference type="InterPro" id="IPR000048">
    <property type="entry name" value="IQ_motif_EF-hand-BS"/>
</dbReference>
<dbReference type="SMART" id="SM00015">
    <property type="entry name" value="IQ"/>
    <property type="match status" value="5"/>
</dbReference>
<proteinExistence type="predicted"/>
<feature type="non-terminal residue" evidence="3">
    <location>
        <position position="1120"/>
    </location>
</feature>
<dbReference type="Gene3D" id="3.40.50.11500">
    <property type="match status" value="1"/>
</dbReference>
<dbReference type="Pfam" id="PF02141">
    <property type="entry name" value="DENN"/>
    <property type="match status" value="1"/>
</dbReference>
<dbReference type="PANTHER" id="PTHR12296:SF21">
    <property type="entry name" value="DENN DOMAIN-CONTAINING PROTEIN 3"/>
    <property type="match status" value="1"/>
</dbReference>
<dbReference type="Proteomes" id="UP001165082">
    <property type="component" value="Unassembled WGS sequence"/>
</dbReference>
<dbReference type="InterPro" id="IPR005112">
    <property type="entry name" value="dDENN_dom"/>
</dbReference>